<gene>
    <name evidence="2" type="ORF">CFP75_40215</name>
</gene>
<comment type="caution">
    <text evidence="2">The sequence shown here is derived from an EMBL/GenBank/DDBJ whole genome shotgun (WGS) entry which is preliminary data.</text>
</comment>
<proteinExistence type="predicted"/>
<protein>
    <submittedName>
        <fullName evidence="2">ANTAR domain-containing protein</fullName>
    </submittedName>
</protein>
<feature type="domain" description="ANTAR" evidence="1">
    <location>
        <begin position="7"/>
        <end position="68"/>
    </location>
</feature>
<dbReference type="InterPro" id="IPR005561">
    <property type="entry name" value="ANTAR"/>
</dbReference>
<dbReference type="OrthoDB" id="3787288at2"/>
<dbReference type="SMART" id="SM01012">
    <property type="entry name" value="ANTAR"/>
    <property type="match status" value="1"/>
</dbReference>
<accession>A0A229R8T0</accession>
<reference evidence="2 3" key="1">
    <citation type="submission" date="2017-07" db="EMBL/GenBank/DDBJ databases">
        <title>Amycolatopsis alba DSM 44262 Genome sequencing and assembly.</title>
        <authorList>
            <person name="Kaur N."/>
            <person name="Mayilraj S."/>
        </authorList>
    </citation>
    <scope>NUCLEOTIDE SEQUENCE [LARGE SCALE GENOMIC DNA]</scope>
    <source>
        <strain evidence="2 3">DSM 44262</strain>
    </source>
</reference>
<dbReference type="Pfam" id="PF03861">
    <property type="entry name" value="ANTAR"/>
    <property type="match status" value="1"/>
</dbReference>
<dbReference type="EMBL" id="NMQU01000161">
    <property type="protein sequence ID" value="OXM43070.1"/>
    <property type="molecule type" value="Genomic_DNA"/>
</dbReference>
<dbReference type="AlphaFoldDB" id="A0A229R8T0"/>
<dbReference type="Proteomes" id="UP000215563">
    <property type="component" value="Unassembled WGS sequence"/>
</dbReference>
<evidence type="ECO:0000313" key="2">
    <source>
        <dbReference type="EMBL" id="OXM43070.1"/>
    </source>
</evidence>
<dbReference type="InterPro" id="IPR036388">
    <property type="entry name" value="WH-like_DNA-bd_sf"/>
</dbReference>
<sequence>MTTHEDLEDLSVERDQLRRALETQPVIEQAKGMFMLLRGWTAEEAFTALTTISQHTNVKLHDVATVIVTAGGHGEQSLQNPETVRVVLAETRGIVLGVTFGG</sequence>
<dbReference type="SUPFAM" id="SSF52172">
    <property type="entry name" value="CheY-like"/>
    <property type="match status" value="1"/>
</dbReference>
<evidence type="ECO:0000259" key="1">
    <source>
        <dbReference type="PROSITE" id="PS50921"/>
    </source>
</evidence>
<dbReference type="InterPro" id="IPR024189">
    <property type="entry name" value="ANTAR_transcrpt_antiterm_reg"/>
</dbReference>
<dbReference type="Gene3D" id="1.10.10.10">
    <property type="entry name" value="Winged helix-like DNA-binding domain superfamily/Winged helix DNA-binding domain"/>
    <property type="match status" value="1"/>
</dbReference>
<dbReference type="GO" id="GO:0003723">
    <property type="term" value="F:RNA binding"/>
    <property type="evidence" value="ECO:0007669"/>
    <property type="project" value="InterPro"/>
</dbReference>
<keyword evidence="3" id="KW-1185">Reference proteome</keyword>
<evidence type="ECO:0000313" key="3">
    <source>
        <dbReference type="Proteomes" id="UP000215563"/>
    </source>
</evidence>
<organism evidence="2 3">
    <name type="scientific">Amycolatopsis alba DSM 44262</name>
    <dbReference type="NCBI Taxonomy" id="1125972"/>
    <lineage>
        <taxon>Bacteria</taxon>
        <taxon>Bacillati</taxon>
        <taxon>Actinomycetota</taxon>
        <taxon>Actinomycetes</taxon>
        <taxon>Pseudonocardiales</taxon>
        <taxon>Pseudonocardiaceae</taxon>
        <taxon>Amycolatopsis</taxon>
    </lineage>
</organism>
<dbReference type="InterPro" id="IPR011006">
    <property type="entry name" value="CheY-like_superfamily"/>
</dbReference>
<dbReference type="PIRSF" id="PIRSF010636">
    <property type="entry name" value="ANTAR_solo"/>
    <property type="match status" value="1"/>
</dbReference>
<dbReference type="RefSeq" id="WP_020634880.1">
    <property type="nucleotide sequence ID" value="NZ_KB913032.1"/>
</dbReference>
<dbReference type="PROSITE" id="PS50921">
    <property type="entry name" value="ANTAR"/>
    <property type="match status" value="1"/>
</dbReference>
<name>A0A229R8T0_AMYAL</name>